<feature type="transmembrane region" description="Helical" evidence="1">
    <location>
        <begin position="12"/>
        <end position="33"/>
    </location>
</feature>
<keyword evidence="1" id="KW-0812">Transmembrane</keyword>
<protein>
    <submittedName>
        <fullName evidence="2">Uncharacterized protein</fullName>
    </submittedName>
</protein>
<sequence length="104" mass="11269">MAKKEINYIEIAVVLFIALILDFMGAATAALVLVFGVGAFLSIIPLTLGMLTIGLWSWFRAGKLPFTQKLKRKGMQMAIVAGGESITAGLIPGWTVYVLLQLKK</sequence>
<comment type="caution">
    <text evidence="2">The sequence shown here is derived from an EMBL/GenBank/DDBJ whole genome shotgun (WGS) entry which is preliminary data.</text>
</comment>
<evidence type="ECO:0000256" key="1">
    <source>
        <dbReference type="SAM" id="Phobius"/>
    </source>
</evidence>
<evidence type="ECO:0000313" key="3">
    <source>
        <dbReference type="Proteomes" id="UP000179153"/>
    </source>
</evidence>
<name>A0A1G2HI08_9BACT</name>
<dbReference type="STRING" id="1802163.A2932_00510"/>
<dbReference type="EMBL" id="MHOI01000002">
    <property type="protein sequence ID" value="OGZ62107.1"/>
    <property type="molecule type" value="Genomic_DNA"/>
</dbReference>
<dbReference type="AlphaFoldDB" id="A0A1G2HI08"/>
<keyword evidence="1" id="KW-0472">Membrane</keyword>
<feature type="transmembrane region" description="Helical" evidence="1">
    <location>
        <begin position="79"/>
        <end position="100"/>
    </location>
</feature>
<keyword evidence="1" id="KW-1133">Transmembrane helix</keyword>
<organism evidence="2 3">
    <name type="scientific">Candidatus Spechtbacteria bacterium RIFCSPLOWO2_01_FULL_46_10</name>
    <dbReference type="NCBI Taxonomy" id="1802163"/>
    <lineage>
        <taxon>Bacteria</taxon>
        <taxon>Candidatus Spechtiibacteriota</taxon>
    </lineage>
</organism>
<reference evidence="2 3" key="1">
    <citation type="journal article" date="2016" name="Nat. Commun.">
        <title>Thousands of microbial genomes shed light on interconnected biogeochemical processes in an aquifer system.</title>
        <authorList>
            <person name="Anantharaman K."/>
            <person name="Brown C.T."/>
            <person name="Hug L.A."/>
            <person name="Sharon I."/>
            <person name="Castelle C.J."/>
            <person name="Probst A.J."/>
            <person name="Thomas B.C."/>
            <person name="Singh A."/>
            <person name="Wilkins M.J."/>
            <person name="Karaoz U."/>
            <person name="Brodie E.L."/>
            <person name="Williams K.H."/>
            <person name="Hubbard S.S."/>
            <person name="Banfield J.F."/>
        </authorList>
    </citation>
    <scope>NUCLEOTIDE SEQUENCE [LARGE SCALE GENOMIC DNA]</scope>
</reference>
<proteinExistence type="predicted"/>
<dbReference type="Proteomes" id="UP000179153">
    <property type="component" value="Unassembled WGS sequence"/>
</dbReference>
<feature type="transmembrane region" description="Helical" evidence="1">
    <location>
        <begin position="39"/>
        <end position="59"/>
    </location>
</feature>
<gene>
    <name evidence="2" type="ORF">A2932_00510</name>
</gene>
<accession>A0A1G2HI08</accession>
<evidence type="ECO:0000313" key="2">
    <source>
        <dbReference type="EMBL" id="OGZ62107.1"/>
    </source>
</evidence>